<dbReference type="PROSITE" id="PS51278">
    <property type="entry name" value="GATASE_TYPE_2"/>
    <property type="match status" value="1"/>
</dbReference>
<name>A0A383C5K3_9ZZZZ</name>
<reference evidence="2" key="1">
    <citation type="submission" date="2018-05" db="EMBL/GenBank/DDBJ databases">
        <authorList>
            <person name="Lanie J.A."/>
            <person name="Ng W.-L."/>
            <person name="Kazmierczak K.M."/>
            <person name="Andrzejewski T.M."/>
            <person name="Davidsen T.M."/>
            <person name="Wayne K.J."/>
            <person name="Tettelin H."/>
            <person name="Glass J.I."/>
            <person name="Rusch D."/>
            <person name="Podicherti R."/>
            <person name="Tsui H.-C.T."/>
            <person name="Winkler M.E."/>
        </authorList>
    </citation>
    <scope>NUCLEOTIDE SEQUENCE</scope>
</reference>
<organism evidence="2">
    <name type="scientific">marine metagenome</name>
    <dbReference type="NCBI Taxonomy" id="408172"/>
    <lineage>
        <taxon>unclassified sequences</taxon>
        <taxon>metagenomes</taxon>
        <taxon>ecological metagenomes</taxon>
    </lineage>
</organism>
<dbReference type="Gene3D" id="3.60.20.10">
    <property type="entry name" value="Glutamine Phosphoribosylpyrophosphate, subunit 1, domain 1"/>
    <property type="match status" value="1"/>
</dbReference>
<dbReference type="InterPro" id="IPR051786">
    <property type="entry name" value="ASN_synthetase/amidase"/>
</dbReference>
<dbReference type="PANTHER" id="PTHR43284:SF1">
    <property type="entry name" value="ASPARAGINE SYNTHETASE"/>
    <property type="match status" value="1"/>
</dbReference>
<evidence type="ECO:0000313" key="2">
    <source>
        <dbReference type="EMBL" id="SVE27474.1"/>
    </source>
</evidence>
<dbReference type="AlphaFoldDB" id="A0A383C5K3"/>
<sequence length="160" mass="17375">MCGIAGFALKGGFEAEAAARAARAMADAIIHRGPDGSGVWTDSQVGIAMAHRRLSIVDLSSAGAQPMVSASGRYVISYNGEIYNHNDIRDELRGGGFEWRGTSDTESLLAGIETWGLERTLKKAVGMFAFALWDKEKRELSLARDRMGEKPLYYGCNNGR</sequence>
<accession>A0A383C5K3</accession>
<feature type="domain" description="Glutamine amidotransferase type-2" evidence="1">
    <location>
        <begin position="2"/>
        <end position="160"/>
    </location>
</feature>
<dbReference type="SUPFAM" id="SSF56235">
    <property type="entry name" value="N-terminal nucleophile aminohydrolases (Ntn hydrolases)"/>
    <property type="match status" value="1"/>
</dbReference>
<feature type="non-terminal residue" evidence="2">
    <location>
        <position position="160"/>
    </location>
</feature>
<evidence type="ECO:0000259" key="1">
    <source>
        <dbReference type="PROSITE" id="PS51278"/>
    </source>
</evidence>
<dbReference type="EMBL" id="UINC01206033">
    <property type="protein sequence ID" value="SVE27474.1"/>
    <property type="molecule type" value="Genomic_DNA"/>
</dbReference>
<dbReference type="GO" id="GO:0005829">
    <property type="term" value="C:cytosol"/>
    <property type="evidence" value="ECO:0007669"/>
    <property type="project" value="TreeGrafter"/>
</dbReference>
<proteinExistence type="predicted"/>
<protein>
    <recommendedName>
        <fullName evidence="1">Glutamine amidotransferase type-2 domain-containing protein</fullName>
    </recommendedName>
</protein>
<dbReference type="Pfam" id="PF13522">
    <property type="entry name" value="GATase_6"/>
    <property type="match status" value="1"/>
</dbReference>
<dbReference type="InterPro" id="IPR017932">
    <property type="entry name" value="GATase_2_dom"/>
</dbReference>
<dbReference type="CDD" id="cd00712">
    <property type="entry name" value="AsnB"/>
    <property type="match status" value="1"/>
</dbReference>
<dbReference type="InterPro" id="IPR033738">
    <property type="entry name" value="AsnB_N"/>
</dbReference>
<dbReference type="PANTHER" id="PTHR43284">
    <property type="entry name" value="ASPARAGINE SYNTHETASE (GLUTAMINE-HYDROLYZING)"/>
    <property type="match status" value="1"/>
</dbReference>
<dbReference type="InterPro" id="IPR029055">
    <property type="entry name" value="Ntn_hydrolases_N"/>
</dbReference>
<gene>
    <name evidence="2" type="ORF">METZ01_LOCUS480328</name>
</gene>